<dbReference type="RefSeq" id="WP_076396471.1">
    <property type="nucleotide sequence ID" value="NZ_FTOV01000021.1"/>
</dbReference>
<organism evidence="2 3">
    <name type="scientific">Chryseobacterium gambrini</name>
    <dbReference type="NCBI Taxonomy" id="373672"/>
    <lineage>
        <taxon>Bacteria</taxon>
        <taxon>Pseudomonadati</taxon>
        <taxon>Bacteroidota</taxon>
        <taxon>Flavobacteriia</taxon>
        <taxon>Flavobacteriales</taxon>
        <taxon>Weeksellaceae</taxon>
        <taxon>Chryseobacterium group</taxon>
        <taxon>Chryseobacterium</taxon>
    </lineage>
</organism>
<dbReference type="GO" id="GO:0016747">
    <property type="term" value="F:acyltransferase activity, transferring groups other than amino-acyl groups"/>
    <property type="evidence" value="ECO:0007669"/>
    <property type="project" value="InterPro"/>
</dbReference>
<name>A0A1N7QWT7_9FLAO</name>
<reference evidence="2 3" key="1">
    <citation type="submission" date="2017-01" db="EMBL/GenBank/DDBJ databases">
        <authorList>
            <person name="Mah S.A."/>
            <person name="Swanson W.J."/>
            <person name="Moy G.W."/>
            <person name="Vacquier V.D."/>
        </authorList>
    </citation>
    <scope>NUCLEOTIDE SEQUENCE [LARGE SCALE GENOMIC DNA]</scope>
    <source>
        <strain evidence="2 3">DSM 18014</strain>
    </source>
</reference>
<dbReference type="STRING" id="373672.SAMN05421785_12118"/>
<dbReference type="InterPro" id="IPR000182">
    <property type="entry name" value="GNAT_dom"/>
</dbReference>
<dbReference type="Proteomes" id="UP000185781">
    <property type="component" value="Unassembled WGS sequence"/>
</dbReference>
<evidence type="ECO:0000259" key="1">
    <source>
        <dbReference type="PROSITE" id="PS51186"/>
    </source>
</evidence>
<gene>
    <name evidence="2" type="ORF">SAMN05421785_12118</name>
</gene>
<evidence type="ECO:0000313" key="3">
    <source>
        <dbReference type="Proteomes" id="UP000185781"/>
    </source>
</evidence>
<dbReference type="OrthoDB" id="9800193at2"/>
<dbReference type="AlphaFoldDB" id="A0A1N7QWT7"/>
<dbReference type="SUPFAM" id="SSF55729">
    <property type="entry name" value="Acyl-CoA N-acyltransferases (Nat)"/>
    <property type="match status" value="1"/>
</dbReference>
<dbReference type="InterPro" id="IPR016181">
    <property type="entry name" value="Acyl_CoA_acyltransferase"/>
</dbReference>
<feature type="domain" description="N-acetyltransferase" evidence="1">
    <location>
        <begin position="28"/>
        <end position="178"/>
    </location>
</feature>
<evidence type="ECO:0000313" key="2">
    <source>
        <dbReference type="EMBL" id="SIT27332.1"/>
    </source>
</evidence>
<accession>A0A1N7QWT7</accession>
<dbReference type="EMBL" id="FTOV01000021">
    <property type="protein sequence ID" value="SIT27332.1"/>
    <property type="molecule type" value="Genomic_DNA"/>
</dbReference>
<keyword evidence="2" id="KW-0808">Transferase</keyword>
<dbReference type="Pfam" id="PF00583">
    <property type="entry name" value="Acetyltransf_1"/>
    <property type="match status" value="1"/>
</dbReference>
<protein>
    <submittedName>
        <fullName evidence="2">Acetyltransferase (GNAT) family protein</fullName>
    </submittedName>
</protein>
<sequence length="179" mass="21461">MEIRRLAPFTENLFLNQDFKGYEIEKIFVVSTIETGNSFEFILREKNQYYKKIRERDFYDIERLNAIIQQGHSFGVYVKEELTGWIICDYRLKNNSLFIENIWINEKFRRQNLGRLLIKNINREAKELQCRIVETEICNTNYPAIKFFRKAGFQFTGINTKLYNDSTETALFMSFDVLT</sequence>
<proteinExistence type="predicted"/>
<dbReference type="PROSITE" id="PS51186">
    <property type="entry name" value="GNAT"/>
    <property type="match status" value="1"/>
</dbReference>
<dbReference type="CDD" id="cd04301">
    <property type="entry name" value="NAT_SF"/>
    <property type="match status" value="1"/>
</dbReference>
<dbReference type="Gene3D" id="3.40.630.30">
    <property type="match status" value="1"/>
</dbReference>